<evidence type="ECO:0000256" key="7">
    <source>
        <dbReference type="ARBA" id="ARBA00023204"/>
    </source>
</evidence>
<evidence type="ECO:0000256" key="9">
    <source>
        <dbReference type="PIRSR" id="PIRSR610347-1"/>
    </source>
</evidence>
<dbReference type="PANTHER" id="PTHR12415:SF0">
    <property type="entry name" value="TYROSYL-DNA PHOSPHODIESTERASE 1"/>
    <property type="match status" value="1"/>
</dbReference>
<feature type="region of interest" description="Disordered" evidence="11">
    <location>
        <begin position="1"/>
        <end position="115"/>
    </location>
</feature>
<keyword evidence="13" id="KW-1185">Reference proteome</keyword>
<dbReference type="InterPro" id="IPR010347">
    <property type="entry name" value="Tdp1"/>
</dbReference>
<comment type="subcellular location">
    <subcellularLocation>
        <location evidence="1">Nucleus</location>
    </subcellularLocation>
</comment>
<feature type="binding site" evidence="10">
    <location>
        <position position="224"/>
    </location>
    <ligand>
        <name>substrate</name>
    </ligand>
</feature>
<evidence type="ECO:0000256" key="1">
    <source>
        <dbReference type="ARBA" id="ARBA00004123"/>
    </source>
</evidence>
<keyword evidence="8" id="KW-0539">Nucleus</keyword>
<dbReference type="GO" id="GO:0004527">
    <property type="term" value="F:exonuclease activity"/>
    <property type="evidence" value="ECO:0007669"/>
    <property type="project" value="UniProtKB-KW"/>
</dbReference>
<dbReference type="PANTHER" id="PTHR12415">
    <property type="entry name" value="TYROSYL-DNA PHOSPHODIESTERASE 1"/>
    <property type="match status" value="1"/>
</dbReference>
<evidence type="ECO:0000256" key="4">
    <source>
        <dbReference type="ARBA" id="ARBA00022763"/>
    </source>
</evidence>
<feature type="compositionally biased region" description="Polar residues" evidence="11">
    <location>
        <begin position="83"/>
        <end position="98"/>
    </location>
</feature>
<protein>
    <submittedName>
        <fullName evidence="12">Tyrosyl-DNA phosphodiesterase 1</fullName>
    </submittedName>
</protein>
<proteinExistence type="inferred from homology"/>
<keyword evidence="7" id="KW-0234">DNA repair</keyword>
<name>A0A671SVR9_9TELE</name>
<evidence type="ECO:0000256" key="8">
    <source>
        <dbReference type="ARBA" id="ARBA00023242"/>
    </source>
</evidence>
<evidence type="ECO:0000256" key="3">
    <source>
        <dbReference type="ARBA" id="ARBA00022722"/>
    </source>
</evidence>
<dbReference type="Gene3D" id="3.30.870.10">
    <property type="entry name" value="Endonuclease Chain A"/>
    <property type="match status" value="1"/>
</dbReference>
<evidence type="ECO:0000256" key="2">
    <source>
        <dbReference type="ARBA" id="ARBA00010205"/>
    </source>
</evidence>
<dbReference type="Proteomes" id="UP000472260">
    <property type="component" value="Unassembled WGS sequence"/>
</dbReference>
<keyword evidence="5" id="KW-0378">Hydrolase</keyword>
<dbReference type="GO" id="GO:0005634">
    <property type="term" value="C:nucleus"/>
    <property type="evidence" value="ECO:0007669"/>
    <property type="project" value="UniProtKB-SubCell"/>
</dbReference>
<evidence type="ECO:0000256" key="5">
    <source>
        <dbReference type="ARBA" id="ARBA00022801"/>
    </source>
</evidence>
<keyword evidence="4" id="KW-0227">DNA damage</keyword>
<dbReference type="GO" id="GO:0003690">
    <property type="term" value="F:double-stranded DNA binding"/>
    <property type="evidence" value="ECO:0007669"/>
    <property type="project" value="TreeGrafter"/>
</dbReference>
<dbReference type="GO" id="GO:0006281">
    <property type="term" value="P:DNA repair"/>
    <property type="evidence" value="ECO:0007669"/>
    <property type="project" value="UniProtKB-KW"/>
</dbReference>
<dbReference type="GO" id="GO:0003697">
    <property type="term" value="F:single-stranded DNA binding"/>
    <property type="evidence" value="ECO:0007669"/>
    <property type="project" value="TreeGrafter"/>
</dbReference>
<reference evidence="12" key="2">
    <citation type="submission" date="2025-09" db="UniProtKB">
        <authorList>
            <consortium name="Ensembl"/>
        </authorList>
    </citation>
    <scope>IDENTIFICATION</scope>
</reference>
<comment type="similarity">
    <text evidence="2">Belongs to the tyrosyl-DNA phosphodiesterase family.</text>
</comment>
<reference evidence="12" key="1">
    <citation type="submission" date="2025-08" db="UniProtKB">
        <authorList>
            <consortium name="Ensembl"/>
        </authorList>
    </citation>
    <scope>IDENTIFICATION</scope>
</reference>
<dbReference type="AlphaFoldDB" id="A0A671SVR9"/>
<dbReference type="SUPFAM" id="SSF56024">
    <property type="entry name" value="Phospholipase D/nuclease"/>
    <property type="match status" value="1"/>
</dbReference>
<evidence type="ECO:0000313" key="12">
    <source>
        <dbReference type="Ensembl" id="ENSSANP00000099848.1"/>
    </source>
</evidence>
<feature type="active site" description="Nucleophile" evidence="9">
    <location>
        <position position="222"/>
    </location>
</feature>
<organism evidence="12 13">
    <name type="scientific">Sinocyclocheilus anshuiensis</name>
    <dbReference type="NCBI Taxonomy" id="1608454"/>
    <lineage>
        <taxon>Eukaryota</taxon>
        <taxon>Metazoa</taxon>
        <taxon>Chordata</taxon>
        <taxon>Craniata</taxon>
        <taxon>Vertebrata</taxon>
        <taxon>Euteleostomi</taxon>
        <taxon>Actinopterygii</taxon>
        <taxon>Neopterygii</taxon>
        <taxon>Teleostei</taxon>
        <taxon>Ostariophysi</taxon>
        <taxon>Cypriniformes</taxon>
        <taxon>Cyprinidae</taxon>
        <taxon>Cyprininae</taxon>
        <taxon>Sinocyclocheilus</taxon>
    </lineage>
</organism>
<sequence length="254" mass="29158">MSQDSQHGKWTISDSEDEDNIIPPTPQKDSNKPSINPDLERKPDKITTFFMLEPKLSPKSNEDTHSVNQPSAPPMGSEARTATHVNQTNPVKYESNPSPREREKQRRQAGTSQAVKMKLQHLPRKMSPRITGIPKKFNTGAVHIKEILSPMFGTLKVCTGIFNYCFDIPWMVEQYPPEFRDKPVILVHGEKRESKVRLEQAKPYPHIPFCQAKLDIAFGTHHTKMMLLWYEEGLRVIILTSNLIRADWYQKTQG</sequence>
<evidence type="ECO:0000256" key="10">
    <source>
        <dbReference type="PIRSR" id="PIRSR610347-2"/>
    </source>
</evidence>
<evidence type="ECO:0000256" key="11">
    <source>
        <dbReference type="SAM" id="MobiDB-lite"/>
    </source>
</evidence>
<evidence type="ECO:0000313" key="13">
    <source>
        <dbReference type="Proteomes" id="UP000472260"/>
    </source>
</evidence>
<dbReference type="Pfam" id="PF06087">
    <property type="entry name" value="Tyr-DNA_phospho"/>
    <property type="match status" value="1"/>
</dbReference>
<dbReference type="GO" id="GO:0017005">
    <property type="term" value="F:3'-tyrosyl-DNA phosphodiesterase activity"/>
    <property type="evidence" value="ECO:0007669"/>
    <property type="project" value="TreeGrafter"/>
</dbReference>
<keyword evidence="3" id="KW-0540">Nuclease</keyword>
<accession>A0A671SVR9</accession>
<dbReference type="Ensembl" id="ENSSANT00000106006.1">
    <property type="protein sequence ID" value="ENSSANP00000099848.1"/>
    <property type="gene ID" value="ENSSANG00000049112.1"/>
</dbReference>
<keyword evidence="6" id="KW-0269">Exonuclease</keyword>
<evidence type="ECO:0000256" key="6">
    <source>
        <dbReference type="ARBA" id="ARBA00022839"/>
    </source>
</evidence>